<protein>
    <recommendedName>
        <fullName evidence="4">2TM domain-containing protein</fullName>
    </recommendedName>
</protein>
<organism evidence="2 3">
    <name type="scientific">Chryseolinea serpens</name>
    <dbReference type="NCBI Taxonomy" id="947013"/>
    <lineage>
        <taxon>Bacteria</taxon>
        <taxon>Pseudomonadati</taxon>
        <taxon>Bacteroidota</taxon>
        <taxon>Cytophagia</taxon>
        <taxon>Cytophagales</taxon>
        <taxon>Fulvivirgaceae</taxon>
        <taxon>Chryseolinea</taxon>
    </lineage>
</organism>
<evidence type="ECO:0008006" key="4">
    <source>
        <dbReference type="Google" id="ProtNLM"/>
    </source>
</evidence>
<name>A0A1M5MSJ2_9BACT</name>
<proteinExistence type="predicted"/>
<gene>
    <name evidence="2" type="ORF">SAMN04488109_1908</name>
</gene>
<keyword evidence="1" id="KW-0812">Transmembrane</keyword>
<keyword evidence="1" id="KW-1133">Transmembrane helix</keyword>
<reference evidence="2 3" key="1">
    <citation type="submission" date="2016-11" db="EMBL/GenBank/DDBJ databases">
        <authorList>
            <person name="Jaros S."/>
            <person name="Januszkiewicz K."/>
            <person name="Wedrychowicz H."/>
        </authorList>
    </citation>
    <scope>NUCLEOTIDE SEQUENCE [LARGE SCALE GENOMIC DNA]</scope>
    <source>
        <strain evidence="2 3">DSM 24574</strain>
    </source>
</reference>
<keyword evidence="3" id="KW-1185">Reference proteome</keyword>
<accession>A0A1M5MSJ2</accession>
<dbReference type="STRING" id="947013.SAMN04488109_1908"/>
<keyword evidence="1" id="KW-0472">Membrane</keyword>
<evidence type="ECO:0000256" key="1">
    <source>
        <dbReference type="SAM" id="Phobius"/>
    </source>
</evidence>
<sequence length="88" mass="10684">MPLKHALKRELEVAFSKHAQPVWFRIVKYMVIVTVLYFFWGSRWLWITFLILLGPAVALHLWYRHKTEGWTKSYGGWDYEKNKSRLKD</sequence>
<dbReference type="OrthoDB" id="981308at2"/>
<dbReference type="AlphaFoldDB" id="A0A1M5MSJ2"/>
<evidence type="ECO:0000313" key="2">
    <source>
        <dbReference type="EMBL" id="SHG80187.1"/>
    </source>
</evidence>
<feature type="transmembrane region" description="Helical" evidence="1">
    <location>
        <begin position="21"/>
        <end position="40"/>
    </location>
</feature>
<dbReference type="Proteomes" id="UP000184212">
    <property type="component" value="Unassembled WGS sequence"/>
</dbReference>
<feature type="transmembrane region" description="Helical" evidence="1">
    <location>
        <begin position="46"/>
        <end position="63"/>
    </location>
</feature>
<dbReference type="RefSeq" id="WP_073133108.1">
    <property type="nucleotide sequence ID" value="NZ_FQWQ01000001.1"/>
</dbReference>
<dbReference type="EMBL" id="FQWQ01000001">
    <property type="protein sequence ID" value="SHG80187.1"/>
    <property type="molecule type" value="Genomic_DNA"/>
</dbReference>
<evidence type="ECO:0000313" key="3">
    <source>
        <dbReference type="Proteomes" id="UP000184212"/>
    </source>
</evidence>